<dbReference type="STRING" id="1050202.GCA_000384035_00362"/>
<dbReference type="PANTHER" id="PTHR11786">
    <property type="entry name" value="N-HYDROXYARYLAMINE O-ACETYLTRANSFERASE"/>
    <property type="match status" value="1"/>
</dbReference>
<dbReference type="InterPro" id="IPR038765">
    <property type="entry name" value="Papain-like_cys_pep_sf"/>
</dbReference>
<dbReference type="Pfam" id="PF00797">
    <property type="entry name" value="Acetyltransf_2"/>
    <property type="match status" value="1"/>
</dbReference>
<evidence type="ECO:0000313" key="3">
    <source>
        <dbReference type="EMBL" id="PRW63838.1"/>
    </source>
</evidence>
<accession>A0A2T0GXK4</accession>
<dbReference type="RefSeq" id="WP_106113416.1">
    <property type="nucleotide sequence ID" value="NZ_PVSR01000009.1"/>
</dbReference>
<evidence type="ECO:0000313" key="4">
    <source>
        <dbReference type="Proteomes" id="UP000239352"/>
    </source>
</evidence>
<dbReference type="FunCoup" id="A0A2T0GXK4">
    <property type="interactions" value="22"/>
</dbReference>
<reference evidence="3 4" key="1">
    <citation type="submission" date="2018-03" db="EMBL/GenBank/DDBJ databases">
        <title>Actinopolyspora mortivallis from Sahara, screening for active biomolecules.</title>
        <authorList>
            <person name="Selama O."/>
            <person name="Wellington E.M.H."/>
            <person name="Hacene H."/>
        </authorList>
    </citation>
    <scope>NUCLEOTIDE SEQUENCE [LARGE SCALE GENOMIC DNA]</scope>
    <source>
        <strain evidence="3 4">M5A</strain>
    </source>
</reference>
<dbReference type="Gene3D" id="2.40.128.150">
    <property type="entry name" value="Cysteine proteinases"/>
    <property type="match status" value="1"/>
</dbReference>
<dbReference type="GO" id="GO:0016407">
    <property type="term" value="F:acetyltransferase activity"/>
    <property type="evidence" value="ECO:0007669"/>
    <property type="project" value="InterPro"/>
</dbReference>
<protein>
    <submittedName>
        <fullName evidence="3">Acetyltransferase</fullName>
    </submittedName>
</protein>
<comment type="similarity">
    <text evidence="1 2">Belongs to the arylamine N-acetyltransferase family.</text>
</comment>
<evidence type="ECO:0000256" key="2">
    <source>
        <dbReference type="RuleBase" id="RU003452"/>
    </source>
</evidence>
<gene>
    <name evidence="3" type="ORF">CEP50_08655</name>
</gene>
<dbReference type="Proteomes" id="UP000239352">
    <property type="component" value="Unassembled WGS sequence"/>
</dbReference>
<keyword evidence="3" id="KW-0808">Transferase</keyword>
<dbReference type="SUPFAM" id="SSF54001">
    <property type="entry name" value="Cysteine proteinases"/>
    <property type="match status" value="1"/>
</dbReference>
<dbReference type="EMBL" id="PVSR01000009">
    <property type="protein sequence ID" value="PRW63838.1"/>
    <property type="molecule type" value="Genomic_DNA"/>
</dbReference>
<comment type="caution">
    <text evidence="3">The sequence shown here is derived from an EMBL/GenBank/DDBJ whole genome shotgun (WGS) entry which is preliminary data.</text>
</comment>
<dbReference type="InParanoid" id="A0A2T0GXK4"/>
<dbReference type="InterPro" id="IPR001447">
    <property type="entry name" value="Arylamine_N-AcTrfase"/>
</dbReference>
<dbReference type="PRINTS" id="PR01543">
    <property type="entry name" value="ANATRNSFRASE"/>
</dbReference>
<name>A0A2T0GXK4_ACTMO</name>
<evidence type="ECO:0000256" key="1">
    <source>
        <dbReference type="ARBA" id="ARBA00006547"/>
    </source>
</evidence>
<dbReference type="AlphaFoldDB" id="A0A2T0GXK4"/>
<dbReference type="Gene3D" id="3.30.2140.10">
    <property type="entry name" value="Arylamine N-acetyltransferase"/>
    <property type="match status" value="1"/>
</dbReference>
<organism evidence="3 4">
    <name type="scientific">Actinopolyspora mortivallis</name>
    <dbReference type="NCBI Taxonomy" id="33906"/>
    <lineage>
        <taxon>Bacteria</taxon>
        <taxon>Bacillati</taxon>
        <taxon>Actinomycetota</taxon>
        <taxon>Actinomycetes</taxon>
        <taxon>Actinopolysporales</taxon>
        <taxon>Actinopolysporaceae</taxon>
        <taxon>Actinopolyspora</taxon>
    </lineage>
</organism>
<proteinExistence type="inferred from homology"/>
<dbReference type="PANTHER" id="PTHR11786:SF0">
    <property type="entry name" value="ARYLAMINE N-ACETYLTRANSFERASE 4-RELATED"/>
    <property type="match status" value="1"/>
</dbReference>
<sequence length="295" mass="32685">MSSGTESLWSGSELDLDGYLTRIGHQRRDPSTATLRALHRAHVTAIPFENLDIVAGRPVGLDLASVQDKLVRRRRGGYCYEHVVLFAAALERLGFGVTGLHGRVTSDALRLLGLRSSTARRRGPVRVVDRPATHALLRVTTADDETPCLCDVGFGGGPLYPIELVAGGKWDQQGWQFALEREVGETGVGIWWLRQHAPEGWLDRYAFTLNPQYPVDYGVGHHFLSTHSSSVFRRRPFAQRFHPDRHEVLHGTSRFTAHADGTSHETTLRSDEVPGVLRAEFGIDVDPDVDVPGLD</sequence>
<keyword evidence="4" id="KW-1185">Reference proteome</keyword>